<dbReference type="EMBL" id="BNAV01000004">
    <property type="protein sequence ID" value="GHF58055.1"/>
    <property type="molecule type" value="Genomic_DNA"/>
</dbReference>
<evidence type="ECO:0000313" key="1">
    <source>
        <dbReference type="EMBL" id="GHF58055.1"/>
    </source>
</evidence>
<evidence type="ECO:0008006" key="3">
    <source>
        <dbReference type="Google" id="ProtNLM"/>
    </source>
</evidence>
<reference evidence="1" key="1">
    <citation type="journal article" date="2014" name="Int. J. Syst. Evol. Microbiol.">
        <title>Complete genome sequence of Corynebacterium casei LMG S-19264T (=DSM 44701T), isolated from a smear-ripened cheese.</title>
        <authorList>
            <consortium name="US DOE Joint Genome Institute (JGI-PGF)"/>
            <person name="Walter F."/>
            <person name="Albersmeier A."/>
            <person name="Kalinowski J."/>
            <person name="Ruckert C."/>
        </authorList>
    </citation>
    <scope>NUCLEOTIDE SEQUENCE</scope>
    <source>
        <strain evidence="1">CGMCC 4.7679</strain>
    </source>
</reference>
<dbReference type="AlphaFoldDB" id="A0A8H9IXT8"/>
<reference evidence="1" key="2">
    <citation type="submission" date="2020-09" db="EMBL/GenBank/DDBJ databases">
        <authorList>
            <person name="Sun Q."/>
            <person name="Zhou Y."/>
        </authorList>
    </citation>
    <scope>NUCLEOTIDE SEQUENCE</scope>
    <source>
        <strain evidence="1">CGMCC 4.7679</strain>
    </source>
</reference>
<protein>
    <recommendedName>
        <fullName evidence="3">DUF3558 domain-containing protein</fullName>
    </recommendedName>
</protein>
<dbReference type="Proteomes" id="UP000658656">
    <property type="component" value="Unassembled WGS sequence"/>
</dbReference>
<organism evidence="1 2">
    <name type="scientific">Amycolatopsis bartoniae</name>
    <dbReference type="NCBI Taxonomy" id="941986"/>
    <lineage>
        <taxon>Bacteria</taxon>
        <taxon>Bacillati</taxon>
        <taxon>Actinomycetota</taxon>
        <taxon>Actinomycetes</taxon>
        <taxon>Pseudonocardiales</taxon>
        <taxon>Pseudonocardiaceae</taxon>
        <taxon>Amycolatopsis</taxon>
    </lineage>
</organism>
<proteinExistence type="predicted"/>
<accession>A0A8H9IXT8</accession>
<gene>
    <name evidence="1" type="ORF">GCM10017566_34150</name>
</gene>
<evidence type="ECO:0000313" key="2">
    <source>
        <dbReference type="Proteomes" id="UP000658656"/>
    </source>
</evidence>
<name>A0A8H9IXT8_9PSEU</name>
<comment type="caution">
    <text evidence="1">The sequence shown here is derived from an EMBL/GenBank/DDBJ whole genome shotgun (WGS) entry which is preliminary data.</text>
</comment>
<sequence>MGAPISSEHSPCGRRTGRGGLCRCATACSQPSTNEVGGISLDITVRPTKGLKDGVTLDDVAGQTSEVHTTGGHEAKFSKITDGDKGCVLGALEIGVGSGRVELYARTSPAADACSVVRRLADVVEPKLPAS</sequence>
<keyword evidence="2" id="KW-1185">Reference proteome</keyword>